<dbReference type="Proteomes" id="UP000887566">
    <property type="component" value="Unplaced"/>
</dbReference>
<keyword evidence="6" id="KW-0868">Chloride</keyword>
<feature type="transmembrane region" description="Helical" evidence="6">
    <location>
        <begin position="353"/>
        <end position="370"/>
    </location>
</feature>
<evidence type="ECO:0000256" key="7">
    <source>
        <dbReference type="SAM" id="MobiDB-lite"/>
    </source>
</evidence>
<evidence type="ECO:0000256" key="3">
    <source>
        <dbReference type="ARBA" id="ARBA00022989"/>
    </source>
</evidence>
<evidence type="ECO:0000256" key="2">
    <source>
        <dbReference type="ARBA" id="ARBA00022692"/>
    </source>
</evidence>
<keyword evidence="6" id="KW-0813">Transport</keyword>
<keyword evidence="3 6" id="KW-1133">Transmembrane helix</keyword>
<keyword evidence="2 6" id="KW-0812">Transmembrane</keyword>
<dbReference type="InterPro" id="IPR021134">
    <property type="entry name" value="Bestrophin-like"/>
</dbReference>
<dbReference type="PANTHER" id="PTHR10736">
    <property type="entry name" value="BESTROPHIN"/>
    <property type="match status" value="1"/>
</dbReference>
<evidence type="ECO:0000313" key="8">
    <source>
        <dbReference type="Proteomes" id="UP000887566"/>
    </source>
</evidence>
<feature type="transmembrane region" description="Helical" evidence="6">
    <location>
        <begin position="143"/>
        <end position="167"/>
    </location>
</feature>
<dbReference type="GO" id="GO:0005886">
    <property type="term" value="C:plasma membrane"/>
    <property type="evidence" value="ECO:0007669"/>
    <property type="project" value="UniProtKB-SubCell"/>
</dbReference>
<keyword evidence="8" id="KW-1185">Reference proteome</keyword>
<feature type="region of interest" description="Disordered" evidence="7">
    <location>
        <begin position="472"/>
        <end position="513"/>
    </location>
</feature>
<keyword evidence="6" id="KW-0406">Ion transport</keyword>
<accession>A0A914W0I3</accession>
<keyword evidence="6" id="KW-0407">Ion channel</keyword>
<dbReference type="WBParaSite" id="PSAMB.scaffold2896size20691.g19540.t1">
    <property type="protein sequence ID" value="PSAMB.scaffold2896size20691.g19540.t1"/>
    <property type="gene ID" value="PSAMB.scaffold2896size20691.g19540"/>
</dbReference>
<feature type="transmembrane region" description="Helical" evidence="6">
    <location>
        <begin position="308"/>
        <end position="333"/>
    </location>
</feature>
<comment type="subcellular location">
    <subcellularLocation>
        <location evidence="6">Cell membrane</location>
        <topology evidence="6">Multi-pass membrane protein</topology>
    </subcellularLocation>
    <subcellularLocation>
        <location evidence="1">Membrane</location>
    </subcellularLocation>
</comment>
<comment type="function">
    <text evidence="6">Forms chloride channels.</text>
</comment>
<dbReference type="PANTHER" id="PTHR10736:SF55">
    <property type="entry name" value="BESTROPHIN-4"/>
    <property type="match status" value="1"/>
</dbReference>
<dbReference type="InterPro" id="IPR000615">
    <property type="entry name" value="Bestrophin"/>
</dbReference>
<evidence type="ECO:0000313" key="9">
    <source>
        <dbReference type="WBParaSite" id="PSAMB.scaffold2896size20691.g19540.t1"/>
    </source>
</evidence>
<feature type="compositionally biased region" description="Polar residues" evidence="7">
    <location>
        <begin position="495"/>
        <end position="513"/>
    </location>
</feature>
<name>A0A914W0I3_9BILA</name>
<keyword evidence="4 6" id="KW-0472">Membrane</keyword>
<evidence type="ECO:0000256" key="1">
    <source>
        <dbReference type="ARBA" id="ARBA00004370"/>
    </source>
</evidence>
<dbReference type="GO" id="GO:0034707">
    <property type="term" value="C:chloride channel complex"/>
    <property type="evidence" value="ECO:0007669"/>
    <property type="project" value="UniProtKB-KW"/>
</dbReference>
<evidence type="ECO:0000256" key="5">
    <source>
        <dbReference type="ARBA" id="ARBA00034769"/>
    </source>
</evidence>
<reference evidence="9" key="1">
    <citation type="submission" date="2022-11" db="UniProtKB">
        <authorList>
            <consortium name="WormBaseParasite"/>
        </authorList>
    </citation>
    <scope>IDENTIFICATION</scope>
</reference>
<sequence>MPEKNALAMNEEVSVEARCAVRRSTDDGCGDECGSTTGTSSCRPRSRPLVNAALHYLAFPAWSTLTRASSNSTRLPLDSYAVCARDKRDMTISYSDQFFKLLLRWKGSLWKTIWKDLALYLLLYYTINMVYRFGMTDENQAKFLRYIVLFNGWTHEIPLTFLLGFYVAMIIRRWWEQCQWISWPDQLLFNVSALIRGNEPETRIIRRTIARYCILSSVLAWRSVSLRVLMRYPTDEHLVTSGLMNQEEYEMFRQIEVKVDPHKKWFVPLNWIQTMLVRCLEQERLTHSNELRGLLDNLNHYRQGFFQLFLYDWITIPLVYTQVATISVYGFFAFTLIGRQFPSVNDAKESVDLYLPVFTILQFLFYIGWLKVGEDLMFPFGADDEDFEFNYILDRNFEMAYLIVDDLHGQVPPCYVDSLNAPVELLHTKGSRGLFMHPQKQHLRKHEISELEMAMADEHDIPGSAKGPFCCVQKPSKKSTSRSHSFDNLPRHLSRSSNGPTFSRTSLQKKPIL</sequence>
<keyword evidence="6" id="KW-0869">Chloride channel</keyword>
<dbReference type="Pfam" id="PF01062">
    <property type="entry name" value="Bestrophin"/>
    <property type="match status" value="1"/>
</dbReference>
<keyword evidence="6" id="KW-1003">Cell membrane</keyword>
<organism evidence="8 9">
    <name type="scientific">Plectus sambesii</name>
    <dbReference type="NCBI Taxonomy" id="2011161"/>
    <lineage>
        <taxon>Eukaryota</taxon>
        <taxon>Metazoa</taxon>
        <taxon>Ecdysozoa</taxon>
        <taxon>Nematoda</taxon>
        <taxon>Chromadorea</taxon>
        <taxon>Plectida</taxon>
        <taxon>Plectina</taxon>
        <taxon>Plectoidea</taxon>
        <taxon>Plectidae</taxon>
        <taxon>Plectus</taxon>
    </lineage>
</organism>
<proteinExistence type="inferred from homology"/>
<dbReference type="GO" id="GO:0005254">
    <property type="term" value="F:chloride channel activity"/>
    <property type="evidence" value="ECO:0007669"/>
    <property type="project" value="UniProtKB-KW"/>
</dbReference>
<feature type="transmembrane region" description="Helical" evidence="6">
    <location>
        <begin position="113"/>
        <end position="131"/>
    </location>
</feature>
<evidence type="ECO:0000256" key="4">
    <source>
        <dbReference type="ARBA" id="ARBA00023136"/>
    </source>
</evidence>
<dbReference type="AlphaFoldDB" id="A0A914W0I3"/>
<comment type="similarity">
    <text evidence="5 6">Belongs to the anion channel-forming bestrophin (TC 1.A.46) family. Calcium-sensitive chloride channel subfamily.</text>
</comment>
<protein>
    <recommendedName>
        <fullName evidence="6">Bestrophin homolog</fullName>
    </recommendedName>
</protein>
<evidence type="ECO:0000256" key="6">
    <source>
        <dbReference type="RuleBase" id="RU363126"/>
    </source>
</evidence>